<feature type="region of interest" description="Disordered" evidence="11">
    <location>
        <begin position="198"/>
        <end position="227"/>
    </location>
</feature>
<dbReference type="PANTHER" id="PTHR31671:SF2">
    <property type="entry name" value="TUMOR PROTEIN P53-INDUCIBLE NUCLEAR PROTEIN 2"/>
    <property type="match status" value="1"/>
</dbReference>
<dbReference type="AlphaFoldDB" id="A0A670YR08"/>
<evidence type="ECO:0000256" key="1">
    <source>
        <dbReference type="ARBA" id="ARBA00004419"/>
    </source>
</evidence>
<comment type="subcellular location">
    <subcellularLocation>
        <location evidence="2">Cytoplasm</location>
        <location evidence="2">Cytosol</location>
    </subcellularLocation>
    <subcellularLocation>
        <location evidence="1">Cytoplasmic vesicle</location>
        <location evidence="1">Autophagosome</location>
    </subcellularLocation>
    <subcellularLocation>
        <location evidence="10">Nucleus</location>
        <location evidence="10">Nuclear body</location>
    </subcellularLocation>
</comment>
<keyword evidence="8" id="KW-0539">Nucleus</keyword>
<evidence type="ECO:0000256" key="4">
    <source>
        <dbReference type="ARBA" id="ARBA00023006"/>
    </source>
</evidence>
<dbReference type="GO" id="GO:0001649">
    <property type="term" value="P:osteoblast differentiation"/>
    <property type="evidence" value="ECO:0007669"/>
    <property type="project" value="Ensembl"/>
</dbReference>
<reference evidence="12" key="2">
    <citation type="submission" date="2025-09" db="UniProtKB">
        <authorList>
            <consortium name="Ensembl"/>
        </authorList>
    </citation>
    <scope>IDENTIFICATION</scope>
</reference>
<evidence type="ECO:0000256" key="11">
    <source>
        <dbReference type="SAM" id="MobiDB-lite"/>
    </source>
</evidence>
<dbReference type="GO" id="GO:0045893">
    <property type="term" value="P:positive regulation of DNA-templated transcription"/>
    <property type="evidence" value="ECO:0007669"/>
    <property type="project" value="Ensembl"/>
</dbReference>
<dbReference type="GO" id="GO:0016604">
    <property type="term" value="C:nuclear body"/>
    <property type="evidence" value="ECO:0007669"/>
    <property type="project" value="UniProtKB-SubCell"/>
</dbReference>
<evidence type="ECO:0000256" key="9">
    <source>
        <dbReference type="ARBA" id="ARBA00023329"/>
    </source>
</evidence>
<gene>
    <name evidence="12" type="primary">TP53INP2</name>
</gene>
<evidence type="ECO:0000256" key="5">
    <source>
        <dbReference type="ARBA" id="ARBA00023015"/>
    </source>
</evidence>
<name>A0A670YR08_PSETE</name>
<dbReference type="RefSeq" id="XP_026553411.1">
    <property type="nucleotide sequence ID" value="XM_026697626.1"/>
</dbReference>
<dbReference type="OMA" id="HQGSFIY"/>
<dbReference type="GO" id="GO:0000045">
    <property type="term" value="P:autophagosome assembly"/>
    <property type="evidence" value="ECO:0007669"/>
    <property type="project" value="Ensembl"/>
</dbReference>
<dbReference type="Ensembl" id="ENSPTXT00000011385.1">
    <property type="protein sequence ID" value="ENSPTXP00000011026.1"/>
    <property type="gene ID" value="ENSPTXG00000007790.1"/>
</dbReference>
<keyword evidence="3" id="KW-0963">Cytoplasm</keyword>
<evidence type="ECO:0000256" key="7">
    <source>
        <dbReference type="ARBA" id="ARBA00023163"/>
    </source>
</evidence>
<sequence length="240" mass="27295">MFQRFTSLFFSDSSTVEVVEEPKPFVSKEEEEDGWLIIDLPDSLASSLGTEQWVGEKDSVCASRCRHGSLPPTTSSPHSLSDCVSRSMPSQPDPCLMDESWFVTPPPCFTAEGPDAVSMESSPMEDLLIEHPSMSVYVTTTSSIIVEREDPEENIQENEIPENCLQRRPTHHSTSLATKAAILEKVNQVRRIQRAKQLAEKHKLSQKVMKRQNRARECRPPRAKPQSHFVYQPCQRQYNY</sequence>
<dbReference type="CTD" id="58476"/>
<dbReference type="GeneID" id="113434443"/>
<dbReference type="GO" id="GO:0005829">
    <property type="term" value="C:cytosol"/>
    <property type="evidence" value="ECO:0007669"/>
    <property type="project" value="UniProtKB-SubCell"/>
</dbReference>
<keyword evidence="13" id="KW-1185">Reference proteome</keyword>
<keyword evidence="5" id="KW-0805">Transcription regulation</keyword>
<keyword evidence="6" id="KW-0010">Activator</keyword>
<dbReference type="GO" id="GO:1903828">
    <property type="term" value="P:negative regulation of protein localization"/>
    <property type="evidence" value="ECO:0007669"/>
    <property type="project" value="Ensembl"/>
</dbReference>
<evidence type="ECO:0000256" key="10">
    <source>
        <dbReference type="ARBA" id="ARBA00034306"/>
    </source>
</evidence>
<dbReference type="OrthoDB" id="10041339at2759"/>
<dbReference type="GO" id="GO:0001894">
    <property type="term" value="P:tissue homeostasis"/>
    <property type="evidence" value="ECO:0007669"/>
    <property type="project" value="Ensembl"/>
</dbReference>
<dbReference type="Pfam" id="PF14839">
    <property type="entry name" value="DOR"/>
    <property type="match status" value="1"/>
</dbReference>
<dbReference type="GeneTree" id="ENSGT00530000063829"/>
<protein>
    <submittedName>
        <fullName evidence="12">Tumor protein p53 inducible nuclear protein 2</fullName>
    </submittedName>
</protein>
<evidence type="ECO:0000256" key="2">
    <source>
        <dbReference type="ARBA" id="ARBA00004514"/>
    </source>
</evidence>
<dbReference type="RefSeq" id="XP_026553412.1">
    <property type="nucleotide sequence ID" value="XM_026697627.1"/>
</dbReference>
<feature type="compositionally biased region" description="Basic residues" evidence="11">
    <location>
        <begin position="204"/>
        <end position="213"/>
    </location>
</feature>
<dbReference type="GO" id="GO:0006511">
    <property type="term" value="P:ubiquitin-dependent protein catabolic process"/>
    <property type="evidence" value="ECO:0007669"/>
    <property type="project" value="Ensembl"/>
</dbReference>
<dbReference type="Proteomes" id="UP000472273">
    <property type="component" value="Unplaced"/>
</dbReference>
<evidence type="ECO:0000313" key="12">
    <source>
        <dbReference type="Ensembl" id="ENSPTXP00000011026.1"/>
    </source>
</evidence>
<evidence type="ECO:0000256" key="8">
    <source>
        <dbReference type="ARBA" id="ARBA00023242"/>
    </source>
</evidence>
<dbReference type="GO" id="GO:0043130">
    <property type="term" value="F:ubiquitin binding"/>
    <property type="evidence" value="ECO:0007669"/>
    <property type="project" value="Ensembl"/>
</dbReference>
<keyword evidence="9" id="KW-0968">Cytoplasmic vesicle</keyword>
<keyword evidence="7" id="KW-0804">Transcription</keyword>
<organism evidence="12 13">
    <name type="scientific">Pseudonaja textilis</name>
    <name type="common">Eastern brown snake</name>
    <dbReference type="NCBI Taxonomy" id="8673"/>
    <lineage>
        <taxon>Eukaryota</taxon>
        <taxon>Metazoa</taxon>
        <taxon>Chordata</taxon>
        <taxon>Craniata</taxon>
        <taxon>Vertebrata</taxon>
        <taxon>Euteleostomi</taxon>
        <taxon>Lepidosauria</taxon>
        <taxon>Squamata</taxon>
        <taxon>Bifurcata</taxon>
        <taxon>Unidentata</taxon>
        <taxon>Episquamata</taxon>
        <taxon>Toxicofera</taxon>
        <taxon>Serpentes</taxon>
        <taxon>Colubroidea</taxon>
        <taxon>Elapidae</taxon>
        <taxon>Hydrophiinae</taxon>
        <taxon>Pseudonaja</taxon>
    </lineage>
</organism>
<dbReference type="InterPro" id="IPR029431">
    <property type="entry name" value="TP53INP"/>
</dbReference>
<evidence type="ECO:0000256" key="3">
    <source>
        <dbReference type="ARBA" id="ARBA00022490"/>
    </source>
</evidence>
<evidence type="ECO:0000313" key="13">
    <source>
        <dbReference type="Proteomes" id="UP000472273"/>
    </source>
</evidence>
<dbReference type="GO" id="GO:0005776">
    <property type="term" value="C:autophagosome"/>
    <property type="evidence" value="ECO:0007669"/>
    <property type="project" value="UniProtKB-SubCell"/>
</dbReference>
<reference evidence="12" key="1">
    <citation type="submission" date="2025-08" db="UniProtKB">
        <authorList>
            <consortium name="Ensembl"/>
        </authorList>
    </citation>
    <scope>IDENTIFICATION</scope>
</reference>
<keyword evidence="4" id="KW-0072">Autophagy</keyword>
<evidence type="ECO:0000256" key="6">
    <source>
        <dbReference type="ARBA" id="ARBA00023159"/>
    </source>
</evidence>
<proteinExistence type="predicted"/>
<dbReference type="KEGG" id="ptex:113434443"/>
<dbReference type="GO" id="GO:0031410">
    <property type="term" value="C:cytoplasmic vesicle"/>
    <property type="evidence" value="ECO:0007669"/>
    <property type="project" value="UniProtKB-KW"/>
</dbReference>
<accession>A0A670YR08</accession>
<dbReference type="PANTHER" id="PTHR31671">
    <property type="entry name" value="DIABETES AND OBESITY REGULATED, ISOFORM G"/>
    <property type="match status" value="1"/>
</dbReference>
<dbReference type="GO" id="GO:0008104">
    <property type="term" value="P:intracellular protein localization"/>
    <property type="evidence" value="ECO:0007669"/>
    <property type="project" value="Ensembl"/>
</dbReference>